<evidence type="ECO:0000256" key="7">
    <source>
        <dbReference type="RuleBase" id="RU363032"/>
    </source>
</evidence>
<dbReference type="PROSITE" id="PS50928">
    <property type="entry name" value="ABC_TM1"/>
    <property type="match status" value="2"/>
</dbReference>
<protein>
    <submittedName>
        <fullName evidence="9">ABC transporter permease subunit</fullName>
    </submittedName>
</protein>
<evidence type="ECO:0000256" key="2">
    <source>
        <dbReference type="ARBA" id="ARBA00022448"/>
    </source>
</evidence>
<keyword evidence="3" id="KW-1003">Cell membrane</keyword>
<feature type="transmembrane region" description="Helical" evidence="7">
    <location>
        <begin position="359"/>
        <end position="382"/>
    </location>
</feature>
<feature type="transmembrane region" description="Helical" evidence="7">
    <location>
        <begin position="533"/>
        <end position="554"/>
    </location>
</feature>
<dbReference type="PANTHER" id="PTHR30183:SF6">
    <property type="entry name" value="INNER MEMBRANE ABC TRANSPORTER PERMEASE PROTEIN YNJC"/>
    <property type="match status" value="1"/>
</dbReference>
<dbReference type="Gene3D" id="1.10.3720.10">
    <property type="entry name" value="MetI-like"/>
    <property type="match status" value="2"/>
</dbReference>
<feature type="transmembrane region" description="Helical" evidence="7">
    <location>
        <begin position="12"/>
        <end position="36"/>
    </location>
</feature>
<proteinExistence type="inferred from homology"/>
<keyword evidence="4 7" id="KW-0812">Transmembrane</keyword>
<evidence type="ECO:0000259" key="8">
    <source>
        <dbReference type="PROSITE" id="PS50928"/>
    </source>
</evidence>
<comment type="caution">
    <text evidence="9">The sequence shown here is derived from an EMBL/GenBank/DDBJ whole genome shotgun (WGS) entry which is preliminary data.</text>
</comment>
<dbReference type="EMBL" id="JAEINI020000004">
    <property type="protein sequence ID" value="MCB5226796.1"/>
    <property type="molecule type" value="Genomic_DNA"/>
</dbReference>
<dbReference type="InterPro" id="IPR000515">
    <property type="entry name" value="MetI-like"/>
</dbReference>
<sequence length="574" mass="62058">MKLGQSLYDWGIRVAPWLLLAILILPVLGGLMGVLLPAFGWLPTLGSQQVNLLAWQQLWQQPGLSQMVTLSVISGVLSSLLALLVCLLLLGCFYGSRGMTLLQRVFSPLLAIPHATAAIAIAFLLTPSGFFSRLFALLTGWQTPPDWLLPNDAAGVSIMLALFLKELPFLMIMSLAALANSTVLTQFQLAQSMGYQRLTAFCKVVLPQLYPKLRFPIYAVLAYGCANVEIAQIVGPSGPPTLAVAIVQWFNDVDLHRRFMASAGAVLQLAVVLSVLLAWWCAERLLAWGLGRLLSNGRRSYADTVWLRLSRLILGLVGLTLVLAMGGLILWSLAGYWSYPDLVPDALQLSHWLTALPFIRLPLLNAVVVAFAASGLALLLTLATLEAEQVRQKPLSWLSQSIIYLPLLVPAIAFLFGVVWLQEQLGIAPGMGTVIASHSLFVLPYVFLALAGNYRLLDPRWASVAASLGLSPGAVFIRVKLPLLFKPILLALALGLAVSFGQYLPTLLTGAGRVATLTTEAVALANGGSRRLVAVYALLQMLLPALAFLLAYWCSKQFFQPGTNTQSNASVAVK</sequence>
<keyword evidence="5 7" id="KW-1133">Transmembrane helix</keyword>
<feature type="domain" description="ABC transmembrane type-1" evidence="8">
    <location>
        <begin position="363"/>
        <end position="551"/>
    </location>
</feature>
<organism evidence="9 10">
    <name type="scientific">Alishewanella maricola</name>
    <dbReference type="NCBI Taxonomy" id="2795740"/>
    <lineage>
        <taxon>Bacteria</taxon>
        <taxon>Pseudomonadati</taxon>
        <taxon>Pseudomonadota</taxon>
        <taxon>Gammaproteobacteria</taxon>
        <taxon>Alteromonadales</taxon>
        <taxon>Alteromonadaceae</taxon>
        <taxon>Alishewanella</taxon>
    </lineage>
</organism>
<dbReference type="PANTHER" id="PTHR30183">
    <property type="entry name" value="MOLYBDENUM TRANSPORT SYSTEM PERMEASE PROTEIN MODB"/>
    <property type="match status" value="1"/>
</dbReference>
<feature type="domain" description="ABC transmembrane type-1" evidence="8">
    <location>
        <begin position="64"/>
        <end position="278"/>
    </location>
</feature>
<dbReference type="CDD" id="cd06261">
    <property type="entry name" value="TM_PBP2"/>
    <property type="match status" value="1"/>
</dbReference>
<evidence type="ECO:0000256" key="4">
    <source>
        <dbReference type="ARBA" id="ARBA00022692"/>
    </source>
</evidence>
<comment type="similarity">
    <text evidence="7">Belongs to the binding-protein-dependent transport system permease family.</text>
</comment>
<evidence type="ECO:0000256" key="1">
    <source>
        <dbReference type="ARBA" id="ARBA00004651"/>
    </source>
</evidence>
<keyword evidence="2 7" id="KW-0813">Transport</keyword>
<evidence type="ECO:0000256" key="5">
    <source>
        <dbReference type="ARBA" id="ARBA00022989"/>
    </source>
</evidence>
<dbReference type="RefSeq" id="WP_226750888.1">
    <property type="nucleotide sequence ID" value="NZ_JAEINI020000004.1"/>
</dbReference>
<evidence type="ECO:0000313" key="10">
    <source>
        <dbReference type="Proteomes" id="UP000633814"/>
    </source>
</evidence>
<evidence type="ECO:0000256" key="3">
    <source>
        <dbReference type="ARBA" id="ARBA00022475"/>
    </source>
</evidence>
<keyword evidence="10" id="KW-1185">Reference proteome</keyword>
<evidence type="ECO:0000256" key="6">
    <source>
        <dbReference type="ARBA" id="ARBA00023136"/>
    </source>
</evidence>
<feature type="transmembrane region" description="Helical" evidence="7">
    <location>
        <begin position="105"/>
        <end position="127"/>
    </location>
</feature>
<reference evidence="9 10" key="1">
    <citation type="submission" date="2021-10" db="EMBL/GenBank/DDBJ databases">
        <title>Alishewanella koreense sp. nov. isolated from seawater of southwestern coast in South Korea and the proposal for the reclassification of Rheinheimera perlucida and Rheinheimera tuosuensis as Arsukibacterium perlucida and Arsukibacterium tuosuensis.</title>
        <authorList>
            <person name="Kim K.H."/>
            <person name="Ruan W."/>
            <person name="Kim K.R."/>
            <person name="Baek J.H."/>
            <person name="Jeon C.O."/>
        </authorList>
    </citation>
    <scope>NUCLEOTIDE SEQUENCE [LARGE SCALE GENOMIC DNA]</scope>
    <source>
        <strain evidence="9 10">16-MA</strain>
    </source>
</reference>
<feature type="transmembrane region" description="Helical" evidence="7">
    <location>
        <begin position="68"/>
        <end position="93"/>
    </location>
</feature>
<feature type="transmembrane region" description="Helical" evidence="7">
    <location>
        <begin position="402"/>
        <end position="421"/>
    </location>
</feature>
<feature type="transmembrane region" description="Helical" evidence="7">
    <location>
        <begin position="483"/>
        <end position="504"/>
    </location>
</feature>
<keyword evidence="6 7" id="KW-0472">Membrane</keyword>
<feature type="transmembrane region" description="Helical" evidence="7">
    <location>
        <begin position="259"/>
        <end position="282"/>
    </location>
</feature>
<name>A0ABS8C3A8_9ALTE</name>
<feature type="transmembrane region" description="Helical" evidence="7">
    <location>
        <begin position="427"/>
        <end position="451"/>
    </location>
</feature>
<dbReference type="SUPFAM" id="SSF161098">
    <property type="entry name" value="MetI-like"/>
    <property type="match status" value="2"/>
</dbReference>
<comment type="subcellular location">
    <subcellularLocation>
        <location evidence="1 7">Cell membrane</location>
        <topology evidence="1 7">Multi-pass membrane protein</topology>
    </subcellularLocation>
</comment>
<evidence type="ECO:0000313" key="9">
    <source>
        <dbReference type="EMBL" id="MCB5226796.1"/>
    </source>
</evidence>
<dbReference type="InterPro" id="IPR035906">
    <property type="entry name" value="MetI-like_sf"/>
</dbReference>
<accession>A0ABS8C3A8</accession>
<gene>
    <name evidence="9" type="ORF">JAO78_008205</name>
</gene>
<feature type="transmembrane region" description="Helical" evidence="7">
    <location>
        <begin position="312"/>
        <end position="339"/>
    </location>
</feature>
<dbReference type="Proteomes" id="UP000633814">
    <property type="component" value="Unassembled WGS sequence"/>
</dbReference>
<dbReference type="Pfam" id="PF00528">
    <property type="entry name" value="BPD_transp_1"/>
    <property type="match status" value="1"/>
</dbReference>